<dbReference type="InterPro" id="IPR036661">
    <property type="entry name" value="Luciferase-like_sf"/>
</dbReference>
<name>A0A382HY91_9ZZZZ</name>
<dbReference type="AlphaFoldDB" id="A0A382HY91"/>
<accession>A0A382HY91</accession>
<proteinExistence type="predicted"/>
<evidence type="ECO:0000313" key="1">
    <source>
        <dbReference type="EMBL" id="SVB92364.1"/>
    </source>
</evidence>
<protein>
    <recommendedName>
        <fullName evidence="2">Luciferase-like domain-containing protein</fullName>
    </recommendedName>
</protein>
<reference evidence="1" key="1">
    <citation type="submission" date="2018-05" db="EMBL/GenBank/DDBJ databases">
        <authorList>
            <person name="Lanie J.A."/>
            <person name="Ng W.-L."/>
            <person name="Kazmierczak K.M."/>
            <person name="Andrzejewski T.M."/>
            <person name="Davidsen T.M."/>
            <person name="Wayne K.J."/>
            <person name="Tettelin H."/>
            <person name="Glass J.I."/>
            <person name="Rusch D."/>
            <person name="Podicherti R."/>
            <person name="Tsui H.-C.T."/>
            <person name="Winkler M.E."/>
        </authorList>
    </citation>
    <scope>NUCLEOTIDE SEQUENCE</scope>
</reference>
<gene>
    <name evidence="1" type="ORF">METZ01_LOCUS245218</name>
</gene>
<feature type="non-terminal residue" evidence="1">
    <location>
        <position position="63"/>
    </location>
</feature>
<sequence>MQFGAQLGNYGTQWSDVATTVHALENGRWNSVWFSDHFMPPGRPEAADGPALEGWTLITAVAT</sequence>
<dbReference type="SUPFAM" id="SSF51679">
    <property type="entry name" value="Bacterial luciferase-like"/>
    <property type="match status" value="1"/>
</dbReference>
<dbReference type="GO" id="GO:0016705">
    <property type="term" value="F:oxidoreductase activity, acting on paired donors, with incorporation or reduction of molecular oxygen"/>
    <property type="evidence" value="ECO:0007669"/>
    <property type="project" value="InterPro"/>
</dbReference>
<evidence type="ECO:0008006" key="2">
    <source>
        <dbReference type="Google" id="ProtNLM"/>
    </source>
</evidence>
<dbReference type="Gene3D" id="3.20.20.30">
    <property type="entry name" value="Luciferase-like domain"/>
    <property type="match status" value="1"/>
</dbReference>
<organism evidence="1">
    <name type="scientific">marine metagenome</name>
    <dbReference type="NCBI Taxonomy" id="408172"/>
    <lineage>
        <taxon>unclassified sequences</taxon>
        <taxon>metagenomes</taxon>
        <taxon>ecological metagenomes</taxon>
    </lineage>
</organism>
<dbReference type="EMBL" id="UINC01064069">
    <property type="protein sequence ID" value="SVB92364.1"/>
    <property type="molecule type" value="Genomic_DNA"/>
</dbReference>